<protein>
    <recommendedName>
        <fullName evidence="15">Coproporphyrinogen-III oxidase</fullName>
        <ecNumber evidence="15">1.3.98.3</ecNumber>
    </recommendedName>
</protein>
<dbReference type="SMART" id="SM00729">
    <property type="entry name" value="Elp3"/>
    <property type="match status" value="1"/>
</dbReference>
<name>A0A7G7G914_9BACT</name>
<feature type="binding site" evidence="17">
    <location>
        <position position="64"/>
    </location>
    <ligand>
        <name>[4Fe-4S] cluster</name>
        <dbReference type="ChEBI" id="CHEBI:49883"/>
        <note>4Fe-4S-S-AdoMet</note>
    </ligand>
</feature>
<dbReference type="Proteomes" id="UP000515237">
    <property type="component" value="Chromosome"/>
</dbReference>
<dbReference type="Pfam" id="PF04055">
    <property type="entry name" value="Radical_SAM"/>
    <property type="match status" value="1"/>
</dbReference>
<dbReference type="PROSITE" id="PS51918">
    <property type="entry name" value="RADICAL_SAM"/>
    <property type="match status" value="1"/>
</dbReference>
<dbReference type="GO" id="GO:0004109">
    <property type="term" value="F:coproporphyrinogen oxidase activity"/>
    <property type="evidence" value="ECO:0007669"/>
    <property type="project" value="InterPro"/>
</dbReference>
<accession>A0A7G7G914</accession>
<comment type="similarity">
    <text evidence="3 15">Belongs to the anaerobic coproporphyrinogen-III oxidase family.</text>
</comment>
<evidence type="ECO:0000256" key="15">
    <source>
        <dbReference type="PIRNR" id="PIRNR000167"/>
    </source>
</evidence>
<dbReference type="SFLD" id="SFLDS00029">
    <property type="entry name" value="Radical_SAM"/>
    <property type="match status" value="1"/>
</dbReference>
<dbReference type="Gene3D" id="3.80.30.20">
    <property type="entry name" value="tm_1862 like domain"/>
    <property type="match status" value="1"/>
</dbReference>
<dbReference type="InterPro" id="IPR004558">
    <property type="entry name" value="Coprogen_oxidase_HemN"/>
</dbReference>
<feature type="binding site" evidence="16">
    <location>
        <position position="187"/>
    </location>
    <ligand>
        <name>S-adenosyl-L-methionine</name>
        <dbReference type="ChEBI" id="CHEBI:59789"/>
        <label>2</label>
    </ligand>
</feature>
<dbReference type="EC" id="1.3.98.3" evidence="15"/>
<feature type="binding site" evidence="16">
    <location>
        <position position="115"/>
    </location>
    <ligand>
        <name>S-adenosyl-L-methionine</name>
        <dbReference type="ChEBI" id="CHEBI:59789"/>
        <label>1</label>
    </ligand>
</feature>
<comment type="subcellular location">
    <subcellularLocation>
        <location evidence="1 15">Cytoplasm</location>
    </subcellularLocation>
</comment>
<evidence type="ECO:0000256" key="10">
    <source>
        <dbReference type="ARBA" id="ARBA00023004"/>
    </source>
</evidence>
<feature type="binding site" evidence="16">
    <location>
        <position position="212"/>
    </location>
    <ligand>
        <name>S-adenosyl-L-methionine</name>
        <dbReference type="ChEBI" id="CHEBI:59789"/>
        <label>2</label>
    </ligand>
</feature>
<comment type="catalytic activity">
    <reaction evidence="14 15">
        <text>coproporphyrinogen III + 2 S-adenosyl-L-methionine = protoporphyrinogen IX + 2 5'-deoxyadenosine + 2 L-methionine + 2 CO2</text>
        <dbReference type="Rhea" id="RHEA:15425"/>
        <dbReference type="ChEBI" id="CHEBI:16526"/>
        <dbReference type="ChEBI" id="CHEBI:17319"/>
        <dbReference type="ChEBI" id="CHEBI:57307"/>
        <dbReference type="ChEBI" id="CHEBI:57309"/>
        <dbReference type="ChEBI" id="CHEBI:57844"/>
        <dbReference type="ChEBI" id="CHEBI:59789"/>
        <dbReference type="EC" id="1.3.98.3"/>
    </reaction>
</comment>
<evidence type="ECO:0000256" key="14">
    <source>
        <dbReference type="ARBA" id="ARBA00048321"/>
    </source>
</evidence>
<feature type="binding site" evidence="16">
    <location>
        <begin position="116"/>
        <end position="117"/>
    </location>
    <ligand>
        <name>S-adenosyl-L-methionine</name>
        <dbReference type="ChEBI" id="CHEBI:59789"/>
        <label>2</label>
    </ligand>
</feature>
<keyword evidence="5 15" id="KW-0004">4Fe-4S</keyword>
<reference evidence="19 20" key="1">
    <citation type="journal article" date="2018" name="Int. J. Syst. Evol. Microbiol.">
        <title>Adhaeribacter swui sp. nov., isolated from wet mud.</title>
        <authorList>
            <person name="Kim D.U."/>
            <person name="Kim K.W."/>
            <person name="Kang M.S."/>
            <person name="Kim J.Y."/>
            <person name="Jang J.H."/>
            <person name="Kim M.K."/>
        </authorList>
    </citation>
    <scope>NUCLEOTIDE SEQUENCE [LARGE SCALE GENOMIC DNA]</scope>
    <source>
        <strain evidence="19 20">KCTC 52873</strain>
    </source>
</reference>
<dbReference type="CDD" id="cd01335">
    <property type="entry name" value="Radical_SAM"/>
    <property type="match status" value="1"/>
</dbReference>
<proteinExistence type="inferred from homology"/>
<dbReference type="InterPro" id="IPR007197">
    <property type="entry name" value="rSAM"/>
</dbReference>
<dbReference type="InterPro" id="IPR023404">
    <property type="entry name" value="rSAM_horseshoe"/>
</dbReference>
<dbReference type="InterPro" id="IPR058240">
    <property type="entry name" value="rSAM_sf"/>
</dbReference>
<keyword evidence="12 15" id="KW-0627">Porphyrin biosynthesis</keyword>
<dbReference type="GO" id="GO:0051539">
    <property type="term" value="F:4 iron, 4 sulfur cluster binding"/>
    <property type="evidence" value="ECO:0007669"/>
    <property type="project" value="UniProtKB-KW"/>
</dbReference>
<evidence type="ECO:0000256" key="12">
    <source>
        <dbReference type="ARBA" id="ARBA00023244"/>
    </source>
</evidence>
<feature type="domain" description="Radical SAM core" evidence="18">
    <location>
        <begin position="49"/>
        <end position="286"/>
    </location>
</feature>
<evidence type="ECO:0000256" key="5">
    <source>
        <dbReference type="ARBA" id="ARBA00022485"/>
    </source>
</evidence>
<comment type="subunit">
    <text evidence="4">Monomer.</text>
</comment>
<feature type="binding site" evidence="16">
    <location>
        <position position="148"/>
    </location>
    <ligand>
        <name>S-adenosyl-L-methionine</name>
        <dbReference type="ChEBI" id="CHEBI:59789"/>
        <label>1</label>
    </ligand>
</feature>
<feature type="binding site" evidence="16">
    <location>
        <begin position="70"/>
        <end position="72"/>
    </location>
    <ligand>
        <name>S-adenosyl-L-methionine</name>
        <dbReference type="ChEBI" id="CHEBI:59789"/>
        <label>2</label>
    </ligand>
</feature>
<dbReference type="SUPFAM" id="SSF102114">
    <property type="entry name" value="Radical SAM enzymes"/>
    <property type="match status" value="1"/>
</dbReference>
<evidence type="ECO:0000313" key="19">
    <source>
        <dbReference type="EMBL" id="QNF33648.1"/>
    </source>
</evidence>
<evidence type="ECO:0000256" key="17">
    <source>
        <dbReference type="PIRSR" id="PIRSR000167-2"/>
    </source>
</evidence>
<comment type="pathway">
    <text evidence="2 15">Porphyrin-containing compound metabolism; protoporphyrin-IX biosynthesis; protoporphyrinogen-IX from coproporphyrinogen-III (AdoMet route): step 1/1.</text>
</comment>
<dbReference type="GO" id="GO:0051989">
    <property type="term" value="F:coproporphyrinogen dehydrogenase activity"/>
    <property type="evidence" value="ECO:0007669"/>
    <property type="project" value="UniProtKB-EC"/>
</dbReference>
<comment type="cofactor">
    <cofactor evidence="15 17">
        <name>[4Fe-4S] cluster</name>
        <dbReference type="ChEBI" id="CHEBI:49883"/>
    </cofactor>
    <text evidence="15 17">Binds 1 [4Fe-4S] cluster. The cluster is coordinated with 3 cysteines and an exchangeable S-adenosyl-L-methionine.</text>
</comment>
<evidence type="ECO:0000256" key="6">
    <source>
        <dbReference type="ARBA" id="ARBA00022490"/>
    </source>
</evidence>
<feature type="binding site" evidence="16">
    <location>
        <position position="175"/>
    </location>
    <ligand>
        <name>S-adenosyl-L-methionine</name>
        <dbReference type="ChEBI" id="CHEBI:59789"/>
        <label>2</label>
    </ligand>
</feature>
<keyword evidence="6 15" id="KW-0963">Cytoplasm</keyword>
<feature type="binding site" evidence="17">
    <location>
        <position position="71"/>
    </location>
    <ligand>
        <name>[4Fe-4S] cluster</name>
        <dbReference type="ChEBI" id="CHEBI:49883"/>
        <note>4Fe-4S-S-AdoMet</note>
    </ligand>
</feature>
<dbReference type="AlphaFoldDB" id="A0A7G7G914"/>
<keyword evidence="11 15" id="KW-0411">Iron-sulfur</keyword>
<evidence type="ECO:0000256" key="3">
    <source>
        <dbReference type="ARBA" id="ARBA00005493"/>
    </source>
</evidence>
<dbReference type="GO" id="GO:0046872">
    <property type="term" value="F:metal ion binding"/>
    <property type="evidence" value="ECO:0007669"/>
    <property type="project" value="UniProtKB-KW"/>
</dbReference>
<gene>
    <name evidence="19" type="primary">hemN</name>
    <name evidence="19" type="ORF">HUW51_13290</name>
</gene>
<dbReference type="PANTHER" id="PTHR13932:SF6">
    <property type="entry name" value="OXYGEN-INDEPENDENT COPROPORPHYRINOGEN III OXIDASE"/>
    <property type="match status" value="1"/>
</dbReference>
<dbReference type="NCBIfam" id="TIGR00538">
    <property type="entry name" value="hemN"/>
    <property type="match status" value="1"/>
</dbReference>
<dbReference type="UniPathway" id="UPA00251">
    <property type="reaction ID" value="UER00323"/>
</dbReference>
<feature type="binding site" evidence="17">
    <location>
        <position position="68"/>
    </location>
    <ligand>
        <name>[4Fe-4S] cluster</name>
        <dbReference type="ChEBI" id="CHEBI:49883"/>
        <note>4Fe-4S-S-AdoMet</note>
    </ligand>
</feature>
<evidence type="ECO:0000256" key="1">
    <source>
        <dbReference type="ARBA" id="ARBA00004496"/>
    </source>
</evidence>
<evidence type="ECO:0000256" key="13">
    <source>
        <dbReference type="ARBA" id="ARBA00024295"/>
    </source>
</evidence>
<evidence type="ECO:0000256" key="16">
    <source>
        <dbReference type="PIRSR" id="PIRSR000167-1"/>
    </source>
</evidence>
<dbReference type="GO" id="GO:0006782">
    <property type="term" value="P:protoporphyrinogen IX biosynthetic process"/>
    <property type="evidence" value="ECO:0007669"/>
    <property type="project" value="UniProtKB-UniPathway"/>
</dbReference>
<keyword evidence="10 15" id="KW-0408">Iron</keyword>
<dbReference type="KEGG" id="aswu:HUW51_13290"/>
<evidence type="ECO:0000256" key="2">
    <source>
        <dbReference type="ARBA" id="ARBA00004785"/>
    </source>
</evidence>
<evidence type="ECO:0000313" key="20">
    <source>
        <dbReference type="Proteomes" id="UP000515237"/>
    </source>
</evidence>
<sequence>METLPSWLIQKYNVPAPRYTSYPTVPFWDKEAPTAEQWFTVVNRTFTESNTAKGISLYIHLPFCEALCTYCGCNTRITKNHGVELGYIQAVLQEWYMYLNEFPEKPIIRELHLGGGTPTFFSPENLKMLLDGITQDAIIHPEREFSFEGHPNNTTAAHLQVLYDCGFRRVSFGIQDFDLRVQKTINRLQPYENVLRVTEQAREIGYESVNFDLIYGLPYQTPETITATIAQVATLRPDRIAFYSYAHVPWVKPGQRSYTEKDLPDNDAKRALYELGKQQLTALGYTDIGMDHFALPHDPLYHAWQNNTLHRNFMGYTTCHTDLLIGLGASSISDARYAYLQNQKKVEDYKATLTNNSLAIFKGHLLSPEDLILKEAILAITCTGKLTWTRELISLLPDEAFAELNQMEAEGLIQNKADQLRVTSRGKAFIRNIAMVFDGKLRNSQPATSPVFSKAI</sequence>
<organism evidence="19 20">
    <name type="scientific">Adhaeribacter swui</name>
    <dbReference type="NCBI Taxonomy" id="2086471"/>
    <lineage>
        <taxon>Bacteria</taxon>
        <taxon>Pseudomonadati</taxon>
        <taxon>Bacteroidota</taxon>
        <taxon>Cytophagia</taxon>
        <taxon>Cytophagales</taxon>
        <taxon>Hymenobacteraceae</taxon>
        <taxon>Adhaeribacter</taxon>
    </lineage>
</organism>
<keyword evidence="20" id="KW-1185">Reference proteome</keyword>
<evidence type="ECO:0000256" key="8">
    <source>
        <dbReference type="ARBA" id="ARBA00022723"/>
    </source>
</evidence>
<keyword evidence="7 15" id="KW-0949">S-adenosyl-L-methionine</keyword>
<feature type="binding site" evidence="16">
    <location>
        <position position="58"/>
    </location>
    <ligand>
        <name>S-adenosyl-L-methionine</name>
        <dbReference type="ChEBI" id="CHEBI:59789"/>
        <label>1</label>
    </ligand>
</feature>
<evidence type="ECO:0000256" key="4">
    <source>
        <dbReference type="ARBA" id="ARBA00011245"/>
    </source>
</evidence>
<dbReference type="InterPro" id="IPR034505">
    <property type="entry name" value="Coproporphyrinogen-III_oxidase"/>
</dbReference>
<dbReference type="PIRSF" id="PIRSF000167">
    <property type="entry name" value="HemN"/>
    <property type="match status" value="1"/>
</dbReference>
<feature type="binding site" evidence="16">
    <location>
        <position position="246"/>
    </location>
    <ligand>
        <name>S-adenosyl-L-methionine</name>
        <dbReference type="ChEBI" id="CHEBI:59789"/>
        <label>2</label>
    </ligand>
</feature>
<comment type="function">
    <text evidence="13">Involved in the heme biosynthesis. Catalyzes the anaerobic oxidative decarboxylation of propionate groups of rings A and B of coproporphyrinogen III to yield the vinyl groups in protoporphyrinogen IX.</text>
</comment>
<dbReference type="PANTHER" id="PTHR13932">
    <property type="entry name" value="COPROPORPHYRINIGEN III OXIDASE"/>
    <property type="match status" value="1"/>
</dbReference>
<dbReference type="GO" id="GO:0005737">
    <property type="term" value="C:cytoplasm"/>
    <property type="evidence" value="ECO:0007669"/>
    <property type="project" value="UniProtKB-SubCell"/>
</dbReference>
<feature type="binding site" evidence="16">
    <location>
        <position position="332"/>
    </location>
    <ligand>
        <name>S-adenosyl-L-methionine</name>
        <dbReference type="ChEBI" id="CHEBI:59789"/>
        <label>1</label>
    </ligand>
</feature>
<evidence type="ECO:0000256" key="9">
    <source>
        <dbReference type="ARBA" id="ARBA00023002"/>
    </source>
</evidence>
<keyword evidence="9 15" id="KW-0560">Oxidoreductase</keyword>
<evidence type="ECO:0000259" key="18">
    <source>
        <dbReference type="PROSITE" id="PS51918"/>
    </source>
</evidence>
<dbReference type="SFLD" id="SFLDG01065">
    <property type="entry name" value="anaerobic_coproporphyrinogen-I"/>
    <property type="match status" value="1"/>
</dbReference>
<keyword evidence="8 15" id="KW-0479">Metal-binding</keyword>
<dbReference type="InterPro" id="IPR006638">
    <property type="entry name" value="Elp3/MiaA/NifB-like_rSAM"/>
</dbReference>
<dbReference type="RefSeq" id="WP_185270129.1">
    <property type="nucleotide sequence ID" value="NZ_CP055156.1"/>
</dbReference>
<evidence type="ECO:0000256" key="11">
    <source>
        <dbReference type="ARBA" id="ARBA00023014"/>
    </source>
</evidence>
<dbReference type="Gene3D" id="1.10.10.920">
    <property type="match status" value="1"/>
</dbReference>
<dbReference type="EMBL" id="CP055156">
    <property type="protein sequence ID" value="QNF33648.1"/>
    <property type="molecule type" value="Genomic_DNA"/>
</dbReference>
<evidence type="ECO:0000256" key="7">
    <source>
        <dbReference type="ARBA" id="ARBA00022691"/>
    </source>
</evidence>